<evidence type="ECO:0000313" key="2">
    <source>
        <dbReference type="EMBL" id="PMD04115.1"/>
    </source>
</evidence>
<dbReference type="AlphaFoldDB" id="A0A2N6VIZ7"/>
<reference evidence="2 3" key="1">
    <citation type="submission" date="2017-09" db="EMBL/GenBank/DDBJ databases">
        <title>Bacterial strain isolated from the female urinary microbiota.</title>
        <authorList>
            <person name="Thomas-White K."/>
            <person name="Kumar N."/>
            <person name="Forster S."/>
            <person name="Putonti C."/>
            <person name="Lawley T."/>
            <person name="Wolfe A.J."/>
        </authorList>
    </citation>
    <scope>NUCLEOTIDE SEQUENCE [LARGE SCALE GENOMIC DNA]</scope>
    <source>
        <strain evidence="2 3">UMB1301</strain>
    </source>
</reference>
<evidence type="ECO:0000256" key="1">
    <source>
        <dbReference type="SAM" id="MobiDB-lite"/>
    </source>
</evidence>
<dbReference type="RefSeq" id="WP_180965482.1">
    <property type="nucleotide sequence ID" value="NZ_PNHK01000353.1"/>
</dbReference>
<gene>
    <name evidence="2" type="ORF">CJ199_13945</name>
</gene>
<dbReference type="EMBL" id="PNHK01000353">
    <property type="protein sequence ID" value="PMD04115.1"/>
    <property type="molecule type" value="Genomic_DNA"/>
</dbReference>
<proteinExistence type="predicted"/>
<dbReference type="Proteomes" id="UP000235598">
    <property type="component" value="Unassembled WGS sequence"/>
</dbReference>
<name>A0A2N6VIZ7_9MICO</name>
<accession>A0A2N6VIZ7</accession>
<sequence length="126" mass="14308">EELSRRAEQEIGLAAQNLVEQFGPHLDVPDFSADVDSDADELPTRPFVRAEVEAAQKKAEREMKRIPALSTSWTKSKRHSTTRTANRWFSNRTISLVALSWSSEIRRNHAAEELLPMFCNRPITGC</sequence>
<feature type="non-terminal residue" evidence="2">
    <location>
        <position position="1"/>
    </location>
</feature>
<comment type="caution">
    <text evidence="2">The sequence shown here is derived from an EMBL/GenBank/DDBJ whole genome shotgun (WGS) entry which is preliminary data.</text>
</comment>
<evidence type="ECO:0000313" key="3">
    <source>
        <dbReference type="Proteomes" id="UP000235598"/>
    </source>
</evidence>
<organism evidence="2 3">
    <name type="scientific">Brevibacterium paucivorans</name>
    <dbReference type="NCBI Taxonomy" id="170994"/>
    <lineage>
        <taxon>Bacteria</taxon>
        <taxon>Bacillati</taxon>
        <taxon>Actinomycetota</taxon>
        <taxon>Actinomycetes</taxon>
        <taxon>Micrococcales</taxon>
        <taxon>Brevibacteriaceae</taxon>
        <taxon>Brevibacterium</taxon>
    </lineage>
</organism>
<protein>
    <submittedName>
        <fullName evidence="2">Uncharacterized protein</fullName>
    </submittedName>
</protein>
<feature type="region of interest" description="Disordered" evidence="1">
    <location>
        <begin position="58"/>
        <end position="84"/>
    </location>
</feature>